<comment type="caution">
    <text evidence="1">The sequence shown here is derived from an EMBL/GenBank/DDBJ whole genome shotgun (WGS) entry which is preliminary data.</text>
</comment>
<gene>
    <name evidence="1" type="ORF">DUI87_28390</name>
</gene>
<dbReference type="AlphaFoldDB" id="A0A3M0J2K6"/>
<accession>A0A3M0J2K6</accession>
<evidence type="ECO:0000313" key="1">
    <source>
        <dbReference type="EMBL" id="RMB95114.1"/>
    </source>
</evidence>
<sequence>MARQPLTFLQSREGTWAWLLSTQRIRSEVQNVTSDLPSYSCRFSGEAWTSCIRVVSLNPLKPGAEAGSPSSRSGGGRGVVLCRPVLSLSSLCLSWQRSEIHPVLGTRLRVIRGAGPAEEEEEEEVVSLGSIAQVLCLPAGKSDNHWVRLHVSAYHPSGHSRLL</sequence>
<keyword evidence="2" id="KW-1185">Reference proteome</keyword>
<evidence type="ECO:0000313" key="2">
    <source>
        <dbReference type="Proteomes" id="UP000269221"/>
    </source>
</evidence>
<name>A0A3M0J2K6_HIRRU</name>
<dbReference type="Proteomes" id="UP000269221">
    <property type="component" value="Unassembled WGS sequence"/>
</dbReference>
<reference evidence="1 2" key="1">
    <citation type="submission" date="2018-07" db="EMBL/GenBank/DDBJ databases">
        <title>A high quality draft genome assembly of the barn swallow (H. rustica rustica).</title>
        <authorList>
            <person name="Formenti G."/>
            <person name="Chiara M."/>
            <person name="Poveda L."/>
            <person name="Francoijs K.-J."/>
            <person name="Bonisoli-Alquati A."/>
            <person name="Canova L."/>
            <person name="Gianfranceschi L."/>
            <person name="Horner D.S."/>
            <person name="Saino N."/>
        </authorList>
    </citation>
    <scope>NUCLEOTIDE SEQUENCE [LARGE SCALE GENOMIC DNA]</scope>
    <source>
        <strain evidence="1">Chelidonia</strain>
        <tissue evidence="1">Blood</tissue>
    </source>
</reference>
<proteinExistence type="predicted"/>
<protein>
    <submittedName>
        <fullName evidence="1">Uncharacterized protein</fullName>
    </submittedName>
</protein>
<organism evidence="1 2">
    <name type="scientific">Hirundo rustica rustica</name>
    <dbReference type="NCBI Taxonomy" id="333673"/>
    <lineage>
        <taxon>Eukaryota</taxon>
        <taxon>Metazoa</taxon>
        <taxon>Chordata</taxon>
        <taxon>Craniata</taxon>
        <taxon>Vertebrata</taxon>
        <taxon>Euteleostomi</taxon>
        <taxon>Archelosauria</taxon>
        <taxon>Archosauria</taxon>
        <taxon>Dinosauria</taxon>
        <taxon>Saurischia</taxon>
        <taxon>Theropoda</taxon>
        <taxon>Coelurosauria</taxon>
        <taxon>Aves</taxon>
        <taxon>Neognathae</taxon>
        <taxon>Neoaves</taxon>
        <taxon>Telluraves</taxon>
        <taxon>Australaves</taxon>
        <taxon>Passeriformes</taxon>
        <taxon>Sylvioidea</taxon>
        <taxon>Hirundinidae</taxon>
        <taxon>Hirundo</taxon>
    </lineage>
</organism>
<dbReference type="EMBL" id="QRBI01000188">
    <property type="protein sequence ID" value="RMB95114.1"/>
    <property type="molecule type" value="Genomic_DNA"/>
</dbReference>